<evidence type="ECO:0000256" key="2">
    <source>
        <dbReference type="ARBA" id="ARBA00005811"/>
    </source>
</evidence>
<organism evidence="12 13">
    <name type="scientific">Uliginosibacterium silvisoli</name>
    <dbReference type="NCBI Taxonomy" id="3114758"/>
    <lineage>
        <taxon>Bacteria</taxon>
        <taxon>Pseudomonadati</taxon>
        <taxon>Pseudomonadota</taxon>
        <taxon>Betaproteobacteria</taxon>
        <taxon>Rhodocyclales</taxon>
        <taxon>Zoogloeaceae</taxon>
        <taxon>Uliginosibacterium</taxon>
    </lineage>
</organism>
<name>A0ABU6JZT0_9RHOO</name>
<dbReference type="NCBIfam" id="TIGR02801">
    <property type="entry name" value="tolR"/>
    <property type="match status" value="1"/>
</dbReference>
<dbReference type="InterPro" id="IPR003400">
    <property type="entry name" value="ExbD"/>
</dbReference>
<evidence type="ECO:0000256" key="9">
    <source>
        <dbReference type="ARBA" id="ARBA00023306"/>
    </source>
</evidence>
<keyword evidence="5" id="KW-0132">Cell division</keyword>
<keyword evidence="6 10" id="KW-0812">Transmembrane</keyword>
<evidence type="ECO:0000256" key="4">
    <source>
        <dbReference type="ARBA" id="ARBA00022519"/>
    </source>
</evidence>
<sequence>MRQRRLKNEINVVPYIDVMLVLLVIFMVTAPMMPTGTVDLPSVAKSSQTKQQPLEVVIRSERELALQNHAETGGGKEASVSRDALVERLKSAQAANPEQPVVISANKNVRYEVVMQIMDLLQRNNINKVGLLVQQQAGK</sequence>
<keyword evidence="8 11" id="KW-0472">Membrane</keyword>
<keyword evidence="10" id="KW-0653">Protein transport</keyword>
<keyword evidence="3" id="KW-1003">Cell membrane</keyword>
<evidence type="ECO:0000256" key="10">
    <source>
        <dbReference type="RuleBase" id="RU003879"/>
    </source>
</evidence>
<accession>A0ABU6JZT0</accession>
<gene>
    <name evidence="12" type="primary">tolR</name>
    <name evidence="12" type="ORF">VVD49_03580</name>
</gene>
<dbReference type="Gene3D" id="3.30.420.270">
    <property type="match status" value="1"/>
</dbReference>
<evidence type="ECO:0000256" key="7">
    <source>
        <dbReference type="ARBA" id="ARBA00022989"/>
    </source>
</evidence>
<dbReference type="PANTHER" id="PTHR30558:SF7">
    <property type="entry name" value="TOL-PAL SYSTEM PROTEIN TOLR"/>
    <property type="match status" value="1"/>
</dbReference>
<evidence type="ECO:0000256" key="3">
    <source>
        <dbReference type="ARBA" id="ARBA00022475"/>
    </source>
</evidence>
<evidence type="ECO:0000313" key="12">
    <source>
        <dbReference type="EMBL" id="MEC5384786.1"/>
    </source>
</evidence>
<evidence type="ECO:0000256" key="1">
    <source>
        <dbReference type="ARBA" id="ARBA00004162"/>
    </source>
</evidence>
<reference evidence="12 13" key="1">
    <citation type="submission" date="2024-01" db="EMBL/GenBank/DDBJ databases">
        <title>Uliginosibacterium soil sp. nov.</title>
        <authorList>
            <person name="Lv Y."/>
        </authorList>
    </citation>
    <scope>NUCLEOTIDE SEQUENCE [LARGE SCALE GENOMIC DNA]</scope>
    <source>
        <strain evidence="12 13">H3</strain>
    </source>
</reference>
<comment type="subcellular location">
    <subcellularLocation>
        <location evidence="1">Cell membrane</location>
        <topology evidence="1">Single-pass membrane protein</topology>
    </subcellularLocation>
    <subcellularLocation>
        <location evidence="10">Cell membrane</location>
        <topology evidence="10">Single-pass type II membrane protein</topology>
    </subcellularLocation>
</comment>
<evidence type="ECO:0000256" key="8">
    <source>
        <dbReference type="ARBA" id="ARBA00023136"/>
    </source>
</evidence>
<dbReference type="PANTHER" id="PTHR30558">
    <property type="entry name" value="EXBD MEMBRANE COMPONENT OF PMF-DRIVEN MACROMOLECULE IMPORT SYSTEM"/>
    <property type="match status" value="1"/>
</dbReference>
<dbReference type="Pfam" id="PF02472">
    <property type="entry name" value="ExbD"/>
    <property type="match status" value="1"/>
</dbReference>
<dbReference type="InterPro" id="IPR014168">
    <property type="entry name" value="Tol-Pal_TolR"/>
</dbReference>
<dbReference type="RefSeq" id="WP_327597753.1">
    <property type="nucleotide sequence ID" value="NZ_JAYXHS010000001.1"/>
</dbReference>
<keyword evidence="9" id="KW-0131">Cell cycle</keyword>
<keyword evidence="4" id="KW-0997">Cell inner membrane</keyword>
<evidence type="ECO:0000313" key="13">
    <source>
        <dbReference type="Proteomes" id="UP001331561"/>
    </source>
</evidence>
<dbReference type="EMBL" id="JAYXHS010000001">
    <property type="protein sequence ID" value="MEC5384786.1"/>
    <property type="molecule type" value="Genomic_DNA"/>
</dbReference>
<evidence type="ECO:0000256" key="11">
    <source>
        <dbReference type="SAM" id="Phobius"/>
    </source>
</evidence>
<keyword evidence="13" id="KW-1185">Reference proteome</keyword>
<keyword evidence="7 11" id="KW-1133">Transmembrane helix</keyword>
<keyword evidence="10" id="KW-0813">Transport</keyword>
<evidence type="ECO:0000256" key="6">
    <source>
        <dbReference type="ARBA" id="ARBA00022692"/>
    </source>
</evidence>
<proteinExistence type="inferred from homology"/>
<comment type="caution">
    <text evidence="12">The sequence shown here is derived from an EMBL/GenBank/DDBJ whole genome shotgun (WGS) entry which is preliminary data.</text>
</comment>
<comment type="similarity">
    <text evidence="2 10">Belongs to the ExbD/TolR family.</text>
</comment>
<evidence type="ECO:0000256" key="5">
    <source>
        <dbReference type="ARBA" id="ARBA00022618"/>
    </source>
</evidence>
<dbReference type="Proteomes" id="UP001331561">
    <property type="component" value="Unassembled WGS sequence"/>
</dbReference>
<protein>
    <submittedName>
        <fullName evidence="12">Protein TolR</fullName>
    </submittedName>
</protein>
<feature type="transmembrane region" description="Helical" evidence="11">
    <location>
        <begin position="12"/>
        <end position="33"/>
    </location>
</feature>